<dbReference type="EMBL" id="KN840454">
    <property type="protein sequence ID" value="KIP10533.1"/>
    <property type="molecule type" value="Genomic_DNA"/>
</dbReference>
<dbReference type="InterPro" id="IPR051694">
    <property type="entry name" value="Immunoregulatory_rcpt-like"/>
</dbReference>
<gene>
    <name evidence="7" type="ORF">PHLGIDRAFT_232823</name>
</gene>
<evidence type="ECO:0000256" key="4">
    <source>
        <dbReference type="ARBA" id="ARBA00023136"/>
    </source>
</evidence>
<feature type="region of interest" description="Disordered" evidence="5">
    <location>
        <begin position="270"/>
        <end position="307"/>
    </location>
</feature>
<evidence type="ECO:0000256" key="2">
    <source>
        <dbReference type="ARBA" id="ARBA00022692"/>
    </source>
</evidence>
<dbReference type="Proteomes" id="UP000053257">
    <property type="component" value="Unassembled WGS sequence"/>
</dbReference>
<feature type="region of interest" description="Disordered" evidence="5">
    <location>
        <begin position="398"/>
        <end position="417"/>
    </location>
</feature>
<reference evidence="7 8" key="1">
    <citation type="journal article" date="2014" name="PLoS Genet.">
        <title>Analysis of the Phlebiopsis gigantea genome, transcriptome and secretome provides insight into its pioneer colonization strategies of wood.</title>
        <authorList>
            <person name="Hori C."/>
            <person name="Ishida T."/>
            <person name="Igarashi K."/>
            <person name="Samejima M."/>
            <person name="Suzuki H."/>
            <person name="Master E."/>
            <person name="Ferreira P."/>
            <person name="Ruiz-Duenas F.J."/>
            <person name="Held B."/>
            <person name="Canessa P."/>
            <person name="Larrondo L.F."/>
            <person name="Schmoll M."/>
            <person name="Druzhinina I.S."/>
            <person name="Kubicek C.P."/>
            <person name="Gaskell J.A."/>
            <person name="Kersten P."/>
            <person name="St John F."/>
            <person name="Glasner J."/>
            <person name="Sabat G."/>
            <person name="Splinter BonDurant S."/>
            <person name="Syed K."/>
            <person name="Yadav J."/>
            <person name="Mgbeahuruike A.C."/>
            <person name="Kovalchuk A."/>
            <person name="Asiegbu F.O."/>
            <person name="Lackner G."/>
            <person name="Hoffmeister D."/>
            <person name="Rencoret J."/>
            <person name="Gutierrez A."/>
            <person name="Sun H."/>
            <person name="Lindquist E."/>
            <person name="Barry K."/>
            <person name="Riley R."/>
            <person name="Grigoriev I.V."/>
            <person name="Henrissat B."/>
            <person name="Kues U."/>
            <person name="Berka R.M."/>
            <person name="Martinez A.T."/>
            <person name="Covert S.F."/>
            <person name="Blanchette R.A."/>
            <person name="Cullen D."/>
        </authorList>
    </citation>
    <scope>NUCLEOTIDE SEQUENCE [LARGE SCALE GENOMIC DNA]</scope>
    <source>
        <strain evidence="7 8">11061_1 CR5-6</strain>
    </source>
</reference>
<accession>A0A0C3PSW8</accession>
<dbReference type="AlphaFoldDB" id="A0A0C3PSW8"/>
<sequence length="493" mass="52785">MPVFNLTIDDTCPLIQYTLWWSDSSNTDSFISDYVNSTFHATDIQSATASLTFNGSAVYIYGAKRPNHDVYAVTLDQTTVTANGNSGDGSVNLFNQLLFSQTGLDESQAHTVTLKNQYTTSSASWVDVDYMLVTAGDGNENTESIDTVWDDGNDGIVYSTGWDATPNNLADQYYMGTMHVTTTSNAYASIIFTGNAIAVYGATSGNHGLYSVSLDGHTPLVLNGTATTFRPQNLLYWAGSLPDGQHNVTITSISEYLDLDKVVLSKWPSSEGNASSSSTATSSSASSSHTSTGSGGSDASTSSSSNKTAVGPIVGGVVAGVAVLAIVLATLLFFLRRRRRRGLDRIVHSESMKGDPEPFTIEPFNGARNDTRDVNERSPLSPGNIEHDVMRSAFSGSLDASRTQGYSRSEFGAQSDSSKYIFPQSITNQEQDSPHRDFPPPDYEQATAGAAPRPLPVPIGIPRPSLDITMTGQSSSSATERVIIDTPDFPRKS</sequence>
<proteinExistence type="predicted"/>
<keyword evidence="8" id="KW-1185">Reference proteome</keyword>
<evidence type="ECO:0000313" key="7">
    <source>
        <dbReference type="EMBL" id="KIP10533.1"/>
    </source>
</evidence>
<feature type="region of interest" description="Disordered" evidence="5">
    <location>
        <begin position="350"/>
        <end position="389"/>
    </location>
</feature>
<evidence type="ECO:0000256" key="6">
    <source>
        <dbReference type="SAM" id="Phobius"/>
    </source>
</evidence>
<protein>
    <recommendedName>
        <fullName evidence="9">Transmembrane protein</fullName>
    </recommendedName>
</protein>
<evidence type="ECO:0000256" key="1">
    <source>
        <dbReference type="ARBA" id="ARBA00004167"/>
    </source>
</evidence>
<dbReference type="Gene3D" id="2.60.120.260">
    <property type="entry name" value="Galactose-binding domain-like"/>
    <property type="match status" value="2"/>
</dbReference>
<keyword evidence="4 6" id="KW-0472">Membrane</keyword>
<evidence type="ECO:0000256" key="5">
    <source>
        <dbReference type="SAM" id="MobiDB-lite"/>
    </source>
</evidence>
<evidence type="ECO:0000313" key="8">
    <source>
        <dbReference type="Proteomes" id="UP000053257"/>
    </source>
</evidence>
<evidence type="ECO:0000256" key="3">
    <source>
        <dbReference type="ARBA" id="ARBA00022989"/>
    </source>
</evidence>
<dbReference type="OrthoDB" id="2576082at2759"/>
<keyword evidence="2 6" id="KW-0812">Transmembrane</keyword>
<organism evidence="7 8">
    <name type="scientific">Phlebiopsis gigantea (strain 11061_1 CR5-6)</name>
    <name type="common">White-rot fungus</name>
    <name type="synonym">Peniophora gigantea</name>
    <dbReference type="NCBI Taxonomy" id="745531"/>
    <lineage>
        <taxon>Eukaryota</taxon>
        <taxon>Fungi</taxon>
        <taxon>Dikarya</taxon>
        <taxon>Basidiomycota</taxon>
        <taxon>Agaricomycotina</taxon>
        <taxon>Agaricomycetes</taxon>
        <taxon>Polyporales</taxon>
        <taxon>Phanerochaetaceae</taxon>
        <taxon>Phlebiopsis</taxon>
    </lineage>
</organism>
<dbReference type="HOGENOM" id="CLU_553318_0_0_1"/>
<dbReference type="Gene3D" id="1.20.5.510">
    <property type="entry name" value="Single helix bin"/>
    <property type="match status" value="1"/>
</dbReference>
<dbReference type="PANTHER" id="PTHR15549">
    <property type="entry name" value="PAIRED IMMUNOGLOBULIN-LIKE TYPE 2 RECEPTOR"/>
    <property type="match status" value="1"/>
</dbReference>
<feature type="compositionally biased region" description="Polar residues" evidence="5">
    <location>
        <begin position="468"/>
        <end position="479"/>
    </location>
</feature>
<evidence type="ECO:0008006" key="9">
    <source>
        <dbReference type="Google" id="ProtNLM"/>
    </source>
</evidence>
<dbReference type="GO" id="GO:0016020">
    <property type="term" value="C:membrane"/>
    <property type="evidence" value="ECO:0007669"/>
    <property type="project" value="UniProtKB-SubCell"/>
</dbReference>
<name>A0A0C3PSW8_PHLG1</name>
<keyword evidence="3 6" id="KW-1133">Transmembrane helix</keyword>
<feature type="region of interest" description="Disordered" evidence="5">
    <location>
        <begin position="427"/>
        <end position="493"/>
    </location>
</feature>
<comment type="subcellular location">
    <subcellularLocation>
        <location evidence="1">Membrane</location>
        <topology evidence="1">Single-pass membrane protein</topology>
    </subcellularLocation>
</comment>
<feature type="transmembrane region" description="Helical" evidence="6">
    <location>
        <begin position="313"/>
        <end position="335"/>
    </location>
</feature>
<dbReference type="GO" id="GO:0071944">
    <property type="term" value="C:cell periphery"/>
    <property type="evidence" value="ECO:0007669"/>
    <property type="project" value="UniProtKB-ARBA"/>
</dbReference>